<dbReference type="AlphaFoldDB" id="A0A2N7AT35"/>
<dbReference type="OrthoDB" id="2306268at2"/>
<dbReference type="RefSeq" id="WP_102196598.1">
    <property type="nucleotide sequence ID" value="NZ_NIPR01000034.1"/>
</dbReference>
<dbReference type="Proteomes" id="UP000235649">
    <property type="component" value="Unassembled WGS sequence"/>
</dbReference>
<comment type="caution">
    <text evidence="1">The sequence shown here is derived from an EMBL/GenBank/DDBJ whole genome shotgun (WGS) entry which is preliminary data.</text>
</comment>
<sequence>MDDDDFIMRQIKSFAEGFGMMVGKKGANKTEIVYEQQQNQNGKIYTDIDNLLLHQKYEEAIHYVYAQKFELDKSSYYSLGQWLIKKLSMIPEVDSQMLSEFVINMKKYQGPVD</sequence>
<evidence type="ECO:0000313" key="1">
    <source>
        <dbReference type="EMBL" id="PMD68858.1"/>
    </source>
</evidence>
<gene>
    <name evidence="1" type="ORF">CBP76_09180</name>
</gene>
<accession>A0A2N7AT35</accession>
<name>A0A2N7AT35_9LACO</name>
<proteinExistence type="predicted"/>
<keyword evidence="2" id="KW-1185">Reference proteome</keyword>
<dbReference type="EMBL" id="NIPR01000034">
    <property type="protein sequence ID" value="PMD68858.1"/>
    <property type="molecule type" value="Genomic_DNA"/>
</dbReference>
<evidence type="ECO:0000313" key="2">
    <source>
        <dbReference type="Proteomes" id="UP000235649"/>
    </source>
</evidence>
<reference evidence="1 2" key="1">
    <citation type="submission" date="2017-05" db="EMBL/GenBank/DDBJ databases">
        <title>Lactobacillus nurukis nov., sp. nov., isolated from nuruk.</title>
        <authorList>
            <person name="Kim S.-J."/>
        </authorList>
    </citation>
    <scope>NUCLEOTIDE SEQUENCE [LARGE SCALE GENOMIC DNA]</scope>
    <source>
        <strain evidence="1 2">SYF10-1a</strain>
    </source>
</reference>
<organism evidence="1 2">
    <name type="scientific">Companilactobacillus nuruki</name>
    <dbReference type="NCBI Taxonomy" id="1993540"/>
    <lineage>
        <taxon>Bacteria</taxon>
        <taxon>Bacillati</taxon>
        <taxon>Bacillota</taxon>
        <taxon>Bacilli</taxon>
        <taxon>Lactobacillales</taxon>
        <taxon>Lactobacillaceae</taxon>
        <taxon>Companilactobacillus</taxon>
    </lineage>
</organism>
<protein>
    <submittedName>
        <fullName evidence="1">Uncharacterized protein</fullName>
    </submittedName>
</protein>